<proteinExistence type="predicted"/>
<dbReference type="STRING" id="436010.A0A166PSU5"/>
<feature type="non-terminal residue" evidence="1">
    <location>
        <position position="50"/>
    </location>
</feature>
<name>A0A166PSU5_9AGAM</name>
<dbReference type="EMBL" id="KV417514">
    <property type="protein sequence ID" value="KZP26411.1"/>
    <property type="molecule type" value="Genomic_DNA"/>
</dbReference>
<keyword evidence="2" id="KW-1185">Reference proteome</keyword>
<gene>
    <name evidence="1" type="ORF">FIBSPDRAFT_671990</name>
</gene>
<evidence type="ECO:0008006" key="3">
    <source>
        <dbReference type="Google" id="ProtNLM"/>
    </source>
</evidence>
<dbReference type="OrthoDB" id="3259198at2759"/>
<accession>A0A166PSU5</accession>
<dbReference type="AlphaFoldDB" id="A0A166PSU5"/>
<dbReference type="InterPro" id="IPR012337">
    <property type="entry name" value="RNaseH-like_sf"/>
</dbReference>
<protein>
    <recommendedName>
        <fullName evidence="3">DUF659 domain-containing protein</fullName>
    </recommendedName>
</protein>
<evidence type="ECO:0000313" key="1">
    <source>
        <dbReference type="EMBL" id="KZP26411.1"/>
    </source>
</evidence>
<feature type="non-terminal residue" evidence="1">
    <location>
        <position position="1"/>
    </location>
</feature>
<dbReference type="Proteomes" id="UP000076532">
    <property type="component" value="Unassembled WGS sequence"/>
</dbReference>
<dbReference type="SUPFAM" id="SSF53098">
    <property type="entry name" value="Ribonuclease H-like"/>
    <property type="match status" value="1"/>
</dbReference>
<organism evidence="1 2">
    <name type="scientific">Athelia psychrophila</name>
    <dbReference type="NCBI Taxonomy" id="1759441"/>
    <lineage>
        <taxon>Eukaryota</taxon>
        <taxon>Fungi</taxon>
        <taxon>Dikarya</taxon>
        <taxon>Basidiomycota</taxon>
        <taxon>Agaricomycotina</taxon>
        <taxon>Agaricomycetes</taxon>
        <taxon>Agaricomycetidae</taxon>
        <taxon>Atheliales</taxon>
        <taxon>Atheliaceae</taxon>
        <taxon>Athelia</taxon>
    </lineage>
</organism>
<evidence type="ECO:0000313" key="2">
    <source>
        <dbReference type="Proteomes" id="UP000076532"/>
    </source>
</evidence>
<sequence>EEVLIDFREIIGQHSGENLAESVWQTLELYGLIGKIIPVVADNASNNDVM</sequence>
<reference evidence="1 2" key="1">
    <citation type="journal article" date="2016" name="Mol. Biol. Evol.">
        <title>Comparative Genomics of Early-Diverging Mushroom-Forming Fungi Provides Insights into the Origins of Lignocellulose Decay Capabilities.</title>
        <authorList>
            <person name="Nagy L.G."/>
            <person name="Riley R."/>
            <person name="Tritt A."/>
            <person name="Adam C."/>
            <person name="Daum C."/>
            <person name="Floudas D."/>
            <person name="Sun H."/>
            <person name="Yadav J.S."/>
            <person name="Pangilinan J."/>
            <person name="Larsson K.H."/>
            <person name="Matsuura K."/>
            <person name="Barry K."/>
            <person name="Labutti K."/>
            <person name="Kuo R."/>
            <person name="Ohm R.A."/>
            <person name="Bhattacharya S.S."/>
            <person name="Shirouzu T."/>
            <person name="Yoshinaga Y."/>
            <person name="Martin F.M."/>
            <person name="Grigoriev I.V."/>
            <person name="Hibbett D.S."/>
        </authorList>
    </citation>
    <scope>NUCLEOTIDE SEQUENCE [LARGE SCALE GENOMIC DNA]</scope>
    <source>
        <strain evidence="1 2">CBS 109695</strain>
    </source>
</reference>